<dbReference type="PANTHER" id="PTHR13696">
    <property type="entry name" value="P-LOOP CONTAINING NUCLEOSIDE TRIPHOSPHATE HYDROLASE"/>
    <property type="match status" value="1"/>
</dbReference>
<reference evidence="2 3" key="1">
    <citation type="submission" date="2019-02" db="EMBL/GenBank/DDBJ databases">
        <title>Deep-cultivation of Planctomycetes and their phenomic and genomic characterization uncovers novel biology.</title>
        <authorList>
            <person name="Wiegand S."/>
            <person name="Jogler M."/>
            <person name="Boedeker C."/>
            <person name="Pinto D."/>
            <person name="Vollmers J."/>
            <person name="Rivas-Marin E."/>
            <person name="Kohn T."/>
            <person name="Peeters S.H."/>
            <person name="Heuer A."/>
            <person name="Rast P."/>
            <person name="Oberbeckmann S."/>
            <person name="Bunk B."/>
            <person name="Jeske O."/>
            <person name="Meyerdierks A."/>
            <person name="Storesund J.E."/>
            <person name="Kallscheuer N."/>
            <person name="Luecker S."/>
            <person name="Lage O.M."/>
            <person name="Pohl T."/>
            <person name="Merkel B.J."/>
            <person name="Hornburger P."/>
            <person name="Mueller R.-W."/>
            <person name="Bruemmer F."/>
            <person name="Labrenz M."/>
            <person name="Spormann A.M."/>
            <person name="Op den Camp H."/>
            <person name="Overmann J."/>
            <person name="Amann R."/>
            <person name="Jetten M.S.M."/>
            <person name="Mascher T."/>
            <person name="Medema M.H."/>
            <person name="Devos D.P."/>
            <person name="Kaster A.-K."/>
            <person name="Ovreas L."/>
            <person name="Rohde M."/>
            <person name="Galperin M.Y."/>
            <person name="Jogler C."/>
        </authorList>
    </citation>
    <scope>NUCLEOTIDE SEQUENCE [LARGE SCALE GENOMIC DNA]</scope>
    <source>
        <strain evidence="2 3">ETA_A8</strain>
    </source>
</reference>
<dbReference type="EMBL" id="CP036274">
    <property type="protein sequence ID" value="QDU30753.1"/>
    <property type="molecule type" value="Genomic_DNA"/>
</dbReference>
<dbReference type="KEGG" id="aagg:ETAA8_59010"/>
<keyword evidence="2" id="KW-0378">Hydrolase</keyword>
<dbReference type="CDD" id="cd02042">
    <property type="entry name" value="ParAB_family"/>
    <property type="match status" value="1"/>
</dbReference>
<dbReference type="InterPro" id="IPR050678">
    <property type="entry name" value="DNA_Partitioning_ATPase"/>
</dbReference>
<evidence type="ECO:0000259" key="1">
    <source>
        <dbReference type="Pfam" id="PF13614"/>
    </source>
</evidence>
<dbReference type="Pfam" id="PF13614">
    <property type="entry name" value="AAA_31"/>
    <property type="match status" value="1"/>
</dbReference>
<dbReference type="AlphaFoldDB" id="A0A517YKL4"/>
<dbReference type="GO" id="GO:0016787">
    <property type="term" value="F:hydrolase activity"/>
    <property type="evidence" value="ECO:0007669"/>
    <property type="project" value="UniProtKB-KW"/>
</dbReference>
<sequence length="282" mass="30748">MRMIAVMNQKGGVGKTTSAVNLSAALAEAGKRVCVIDLDPQAHASLHLGVSLRDGQQSVYDVLTGDAMLPDVRMQIDKSLWLIPAHLDLAAAEVELASEVGREVILRDKLVQDDMQFDYIIVDCPPSLGVLTINALTMVREVFLPLQPHFLALHGLSKLLRTIGIVSKRLNRGLRLSGVLFCMYDSGTRLAAEVTSDVTAYFEGEKTADSIATGAKTFETRIRRNIRLAEAPSFGQSIFQYSPHSPGAEDYRSLAGEVLRMNFEEAPTTLKLTTHAAARRAA</sequence>
<dbReference type="RefSeq" id="WP_145096739.1">
    <property type="nucleotide sequence ID" value="NZ_CP036274.1"/>
</dbReference>
<proteinExistence type="predicted"/>
<dbReference type="InterPro" id="IPR025669">
    <property type="entry name" value="AAA_dom"/>
</dbReference>
<dbReference type="FunFam" id="3.40.50.300:FF:000285">
    <property type="entry name" value="Sporulation initiation inhibitor Soj"/>
    <property type="match status" value="1"/>
</dbReference>
<gene>
    <name evidence="2" type="ORF">ETAA8_59010</name>
</gene>
<accession>A0A517YKL4</accession>
<dbReference type="SUPFAM" id="SSF52540">
    <property type="entry name" value="P-loop containing nucleoside triphosphate hydrolases"/>
    <property type="match status" value="1"/>
</dbReference>
<name>A0A517YKL4_9BACT</name>
<dbReference type="Gene3D" id="3.40.50.300">
    <property type="entry name" value="P-loop containing nucleotide triphosphate hydrolases"/>
    <property type="match status" value="1"/>
</dbReference>
<evidence type="ECO:0000313" key="2">
    <source>
        <dbReference type="EMBL" id="QDU30753.1"/>
    </source>
</evidence>
<dbReference type="OrthoDB" id="9815116at2"/>
<dbReference type="Proteomes" id="UP000315017">
    <property type="component" value="Chromosome"/>
</dbReference>
<feature type="domain" description="AAA" evidence="1">
    <location>
        <begin position="1"/>
        <end position="175"/>
    </location>
</feature>
<evidence type="ECO:0000313" key="3">
    <source>
        <dbReference type="Proteomes" id="UP000315017"/>
    </source>
</evidence>
<dbReference type="EC" id="3.6.-.-" evidence="2"/>
<protein>
    <submittedName>
        <fullName evidence="2">Soj-like protein</fullName>
        <ecNumber evidence="2">3.6.-.-</ecNumber>
    </submittedName>
</protein>
<organism evidence="2 3">
    <name type="scientific">Anatilimnocola aggregata</name>
    <dbReference type="NCBI Taxonomy" id="2528021"/>
    <lineage>
        <taxon>Bacteria</taxon>
        <taxon>Pseudomonadati</taxon>
        <taxon>Planctomycetota</taxon>
        <taxon>Planctomycetia</taxon>
        <taxon>Pirellulales</taxon>
        <taxon>Pirellulaceae</taxon>
        <taxon>Anatilimnocola</taxon>
    </lineage>
</organism>
<keyword evidence="3" id="KW-1185">Reference proteome</keyword>
<dbReference type="InterPro" id="IPR027417">
    <property type="entry name" value="P-loop_NTPase"/>
</dbReference>
<dbReference type="PANTHER" id="PTHR13696:SF52">
    <property type="entry name" value="PARA FAMILY PROTEIN CT_582"/>
    <property type="match status" value="1"/>
</dbReference>